<dbReference type="InterPro" id="IPR003825">
    <property type="entry name" value="Colicin-V_CvpA"/>
</dbReference>
<dbReference type="EMBL" id="BMEV01000013">
    <property type="protein sequence ID" value="GGH72906.1"/>
    <property type="molecule type" value="Genomic_DNA"/>
</dbReference>
<dbReference type="GO" id="GO:0016020">
    <property type="term" value="C:membrane"/>
    <property type="evidence" value="ECO:0007669"/>
    <property type="project" value="UniProtKB-SubCell"/>
</dbReference>
<keyword evidence="4 5" id="KW-0472">Membrane</keyword>
<gene>
    <name evidence="6" type="primary">yshB</name>
    <name evidence="6" type="ORF">GCM10010978_10250</name>
</gene>
<feature type="transmembrane region" description="Helical" evidence="5">
    <location>
        <begin position="21"/>
        <end position="43"/>
    </location>
</feature>
<dbReference type="RefSeq" id="WP_188391301.1">
    <property type="nucleotide sequence ID" value="NZ_BMEV01000013.1"/>
</dbReference>
<feature type="transmembrane region" description="Helical" evidence="5">
    <location>
        <begin position="82"/>
        <end position="105"/>
    </location>
</feature>
<keyword evidence="3 5" id="KW-1133">Transmembrane helix</keyword>
<evidence type="ECO:0000256" key="5">
    <source>
        <dbReference type="SAM" id="Phobius"/>
    </source>
</evidence>
<name>A0A8J2ZQR2_9BACI</name>
<evidence type="ECO:0000256" key="3">
    <source>
        <dbReference type="ARBA" id="ARBA00022989"/>
    </source>
</evidence>
<evidence type="ECO:0000256" key="1">
    <source>
        <dbReference type="ARBA" id="ARBA00004141"/>
    </source>
</evidence>
<keyword evidence="7" id="KW-1185">Reference proteome</keyword>
<dbReference type="Proteomes" id="UP000602050">
    <property type="component" value="Unassembled WGS sequence"/>
</dbReference>
<reference evidence="6" key="2">
    <citation type="submission" date="2020-09" db="EMBL/GenBank/DDBJ databases">
        <authorList>
            <person name="Sun Q."/>
            <person name="Zhou Y."/>
        </authorList>
    </citation>
    <scope>NUCLEOTIDE SEQUENCE</scope>
    <source>
        <strain evidence="6">CGMCC 1.12360</strain>
    </source>
</reference>
<sequence length="175" mass="19760">MIDLFLFFILLFGFLIGLKRGFILQLLHLVGFIIAFIAAAAYYDDVASHIALWIPYPELADDSAWAIFLQALPLEKAFYNGISFVLIFLGVKIILQIVASMLDIVASIPLLKTVNKLLGAVLGFLEVYLIIFILVYIFALVPVATVQEYINDSSIALFMLEKTPYFSEKILQLWF</sequence>
<comment type="subcellular location">
    <subcellularLocation>
        <location evidence="1">Membrane</location>
        <topology evidence="1">Multi-pass membrane protein</topology>
    </subcellularLocation>
</comment>
<protein>
    <submittedName>
        <fullName evidence="6">Putative transmembrane protein YshB</fullName>
    </submittedName>
</protein>
<evidence type="ECO:0000313" key="6">
    <source>
        <dbReference type="EMBL" id="GGH72906.1"/>
    </source>
</evidence>
<evidence type="ECO:0000313" key="7">
    <source>
        <dbReference type="Proteomes" id="UP000602050"/>
    </source>
</evidence>
<dbReference type="Pfam" id="PF02674">
    <property type="entry name" value="Colicin_V"/>
    <property type="match status" value="1"/>
</dbReference>
<dbReference type="AlphaFoldDB" id="A0A8J2ZQR2"/>
<proteinExistence type="predicted"/>
<reference evidence="6" key="1">
    <citation type="journal article" date="2014" name="Int. J. Syst. Evol. Microbiol.">
        <title>Complete genome sequence of Corynebacterium casei LMG S-19264T (=DSM 44701T), isolated from a smear-ripened cheese.</title>
        <authorList>
            <consortium name="US DOE Joint Genome Institute (JGI-PGF)"/>
            <person name="Walter F."/>
            <person name="Albersmeier A."/>
            <person name="Kalinowski J."/>
            <person name="Ruckert C."/>
        </authorList>
    </citation>
    <scope>NUCLEOTIDE SEQUENCE</scope>
    <source>
        <strain evidence="6">CGMCC 1.12360</strain>
    </source>
</reference>
<keyword evidence="2 5" id="KW-0812">Transmembrane</keyword>
<evidence type="ECO:0000256" key="2">
    <source>
        <dbReference type="ARBA" id="ARBA00022692"/>
    </source>
</evidence>
<organism evidence="6 7">
    <name type="scientific">Compostibacillus humi</name>
    <dbReference type="NCBI Taxonomy" id="1245525"/>
    <lineage>
        <taxon>Bacteria</taxon>
        <taxon>Bacillati</taxon>
        <taxon>Bacillota</taxon>
        <taxon>Bacilli</taxon>
        <taxon>Bacillales</taxon>
        <taxon>Bacillaceae</taxon>
        <taxon>Compostibacillus</taxon>
    </lineage>
</organism>
<evidence type="ECO:0000256" key="4">
    <source>
        <dbReference type="ARBA" id="ARBA00023136"/>
    </source>
</evidence>
<dbReference type="PANTHER" id="PTHR37306">
    <property type="entry name" value="COLICIN V PRODUCTION PROTEIN"/>
    <property type="match status" value="1"/>
</dbReference>
<dbReference type="GO" id="GO:0009403">
    <property type="term" value="P:toxin biosynthetic process"/>
    <property type="evidence" value="ECO:0007669"/>
    <property type="project" value="InterPro"/>
</dbReference>
<dbReference type="PANTHER" id="PTHR37306:SF1">
    <property type="entry name" value="COLICIN V PRODUCTION PROTEIN"/>
    <property type="match status" value="1"/>
</dbReference>
<comment type="caution">
    <text evidence="6">The sequence shown here is derived from an EMBL/GenBank/DDBJ whole genome shotgun (WGS) entry which is preliminary data.</text>
</comment>
<feature type="transmembrane region" description="Helical" evidence="5">
    <location>
        <begin position="117"/>
        <end position="139"/>
    </location>
</feature>
<accession>A0A8J2ZQR2</accession>